<evidence type="ECO:0000256" key="2">
    <source>
        <dbReference type="PROSITE-ProRule" id="PRU00023"/>
    </source>
</evidence>
<name>A0A9P5B856_9HYPO</name>
<dbReference type="Pfam" id="PF24883">
    <property type="entry name" value="NPHP3_N"/>
    <property type="match status" value="1"/>
</dbReference>
<keyword evidence="2" id="KW-0040">ANK repeat</keyword>
<accession>A0A9P5B856</accession>
<evidence type="ECO:0000256" key="1">
    <source>
        <dbReference type="ARBA" id="ARBA00022737"/>
    </source>
</evidence>
<dbReference type="SUPFAM" id="SSF48403">
    <property type="entry name" value="Ankyrin repeat"/>
    <property type="match status" value="1"/>
</dbReference>
<feature type="repeat" description="ANK" evidence="2">
    <location>
        <begin position="222"/>
        <end position="249"/>
    </location>
</feature>
<dbReference type="PROSITE" id="PS50297">
    <property type="entry name" value="ANK_REP_REGION"/>
    <property type="match status" value="3"/>
</dbReference>
<dbReference type="PROSITE" id="PS50088">
    <property type="entry name" value="ANK_REPEAT"/>
    <property type="match status" value="3"/>
</dbReference>
<dbReference type="PANTHER" id="PTHR10039:SF15">
    <property type="entry name" value="NACHT DOMAIN-CONTAINING PROTEIN"/>
    <property type="match status" value="1"/>
</dbReference>
<reference evidence="4" key="1">
    <citation type="submission" date="2020-01" db="EMBL/GenBank/DDBJ databases">
        <title>Identification and distribution of gene clusters putatively required for synthesis of sphingolipid metabolism inhibitors in phylogenetically diverse species of the filamentous fungus Fusarium.</title>
        <authorList>
            <person name="Kim H.-S."/>
            <person name="Busman M."/>
            <person name="Brown D.W."/>
            <person name="Divon H."/>
            <person name="Uhlig S."/>
            <person name="Proctor R.H."/>
        </authorList>
    </citation>
    <scope>NUCLEOTIDE SEQUENCE</scope>
    <source>
        <strain evidence="4">NRRL 31653</strain>
    </source>
</reference>
<gene>
    <name evidence="4" type="ORF">FAGAP_7159</name>
</gene>
<evidence type="ECO:0000313" key="4">
    <source>
        <dbReference type="EMBL" id="KAF4496668.1"/>
    </source>
</evidence>
<proteinExistence type="predicted"/>
<keyword evidence="1" id="KW-0677">Repeat</keyword>
<feature type="repeat" description="ANK" evidence="2">
    <location>
        <begin position="250"/>
        <end position="282"/>
    </location>
</feature>
<feature type="repeat" description="ANK" evidence="2">
    <location>
        <begin position="295"/>
        <end position="321"/>
    </location>
</feature>
<dbReference type="Pfam" id="PF12796">
    <property type="entry name" value="Ank_2"/>
    <property type="match status" value="2"/>
</dbReference>
<keyword evidence="5" id="KW-1185">Reference proteome</keyword>
<dbReference type="InterPro" id="IPR036770">
    <property type="entry name" value="Ankyrin_rpt-contain_sf"/>
</dbReference>
<dbReference type="Gene3D" id="3.40.50.300">
    <property type="entry name" value="P-loop containing nucleotide triphosphate hydrolases"/>
    <property type="match status" value="1"/>
</dbReference>
<dbReference type="EMBL" id="LUFC02000514">
    <property type="protein sequence ID" value="KAF4496668.1"/>
    <property type="molecule type" value="Genomic_DNA"/>
</dbReference>
<dbReference type="Gene3D" id="1.25.40.20">
    <property type="entry name" value="Ankyrin repeat-containing domain"/>
    <property type="match status" value="1"/>
</dbReference>
<protein>
    <recommendedName>
        <fullName evidence="3">Nephrocystin 3-like N-terminal domain-containing protein</fullName>
    </recommendedName>
</protein>
<dbReference type="InterPro" id="IPR002110">
    <property type="entry name" value="Ankyrin_rpt"/>
</dbReference>
<sequence>MDRKDNLKILDWLTTVDHGLQQSEFQKVQEPGTGRWLIETSEYRNWFKTPGQTLFCQGIPGVGKTVLTSGLIDHLGSKLEGDSASGISYIFCNFQRQDQQTSDGLLLYYNINLFATSRFDTTIWSEISSSFKNNTSLEIYAARDDIGAYIEGSFNMLPSDIRQNKDLRRDIIDAVNWGHHERDSSMPSREFIEFLDDEATVSLAMRKALQRFTLGYFYIRHLHIAAYFGLAELVENLLDMGAEVDSGDRTGRTSLSYVAEQGHDAIVVMLLERGARVDSQDGEVVLKWHYYNENTGRTPLSFATEQGHETAVYILIAHGASSVKSKSGRTPLSHAVEKRRESLVRLFLDTKPGDTNIELGRAVENEYEAIVEWRRGRLLTNLGIHTNTSCNTRQ</sequence>
<dbReference type="SMART" id="SM00248">
    <property type="entry name" value="ANK"/>
    <property type="match status" value="4"/>
</dbReference>
<dbReference type="Proteomes" id="UP000737391">
    <property type="component" value="Unassembled WGS sequence"/>
</dbReference>
<dbReference type="OrthoDB" id="20872at2759"/>
<dbReference type="PANTHER" id="PTHR10039">
    <property type="entry name" value="AMELOGENIN"/>
    <property type="match status" value="1"/>
</dbReference>
<comment type="caution">
    <text evidence="4">The sequence shown here is derived from an EMBL/GenBank/DDBJ whole genome shotgun (WGS) entry which is preliminary data.</text>
</comment>
<dbReference type="InterPro" id="IPR056884">
    <property type="entry name" value="NPHP3-like_N"/>
</dbReference>
<evidence type="ECO:0000313" key="5">
    <source>
        <dbReference type="Proteomes" id="UP000737391"/>
    </source>
</evidence>
<evidence type="ECO:0000259" key="3">
    <source>
        <dbReference type="Pfam" id="PF24883"/>
    </source>
</evidence>
<organism evidence="4 5">
    <name type="scientific">Fusarium agapanthi</name>
    <dbReference type="NCBI Taxonomy" id="1803897"/>
    <lineage>
        <taxon>Eukaryota</taxon>
        <taxon>Fungi</taxon>
        <taxon>Dikarya</taxon>
        <taxon>Ascomycota</taxon>
        <taxon>Pezizomycotina</taxon>
        <taxon>Sordariomycetes</taxon>
        <taxon>Hypocreomycetidae</taxon>
        <taxon>Hypocreales</taxon>
        <taxon>Nectriaceae</taxon>
        <taxon>Fusarium</taxon>
        <taxon>Fusarium fujikuroi species complex</taxon>
    </lineage>
</organism>
<dbReference type="AlphaFoldDB" id="A0A9P5B856"/>
<feature type="domain" description="Nephrocystin 3-like N-terminal" evidence="3">
    <location>
        <begin position="32"/>
        <end position="129"/>
    </location>
</feature>
<dbReference type="InterPro" id="IPR027417">
    <property type="entry name" value="P-loop_NTPase"/>
</dbReference>